<comment type="caution">
    <text evidence="1">The sequence shown here is derived from an EMBL/GenBank/DDBJ whole genome shotgun (WGS) entry which is preliminary data.</text>
</comment>
<dbReference type="EMBL" id="BMXG01000007">
    <property type="protein sequence ID" value="GHB99231.1"/>
    <property type="molecule type" value="Genomic_DNA"/>
</dbReference>
<gene>
    <name evidence="1" type="ORF">GCM10007047_14260</name>
</gene>
<accession>A0A8J3DBJ1</accession>
<keyword evidence="2" id="KW-1185">Reference proteome</keyword>
<dbReference type="Proteomes" id="UP000642829">
    <property type="component" value="Unassembled WGS sequence"/>
</dbReference>
<organism evidence="1 2">
    <name type="scientific">Cerasicoccus arenae</name>
    <dbReference type="NCBI Taxonomy" id="424488"/>
    <lineage>
        <taxon>Bacteria</taxon>
        <taxon>Pseudomonadati</taxon>
        <taxon>Verrucomicrobiota</taxon>
        <taxon>Opitutia</taxon>
        <taxon>Puniceicoccales</taxon>
        <taxon>Cerasicoccaceae</taxon>
        <taxon>Cerasicoccus</taxon>
    </lineage>
</organism>
<evidence type="ECO:0000313" key="1">
    <source>
        <dbReference type="EMBL" id="GHB99231.1"/>
    </source>
</evidence>
<proteinExistence type="predicted"/>
<dbReference type="AlphaFoldDB" id="A0A8J3DBJ1"/>
<protein>
    <submittedName>
        <fullName evidence="1">Uncharacterized protein</fullName>
    </submittedName>
</protein>
<evidence type="ECO:0000313" key="2">
    <source>
        <dbReference type="Proteomes" id="UP000642829"/>
    </source>
</evidence>
<reference evidence="1" key="2">
    <citation type="submission" date="2020-09" db="EMBL/GenBank/DDBJ databases">
        <authorList>
            <person name="Sun Q."/>
            <person name="Kim S."/>
        </authorList>
    </citation>
    <scope>NUCLEOTIDE SEQUENCE</scope>
    <source>
        <strain evidence="1">KCTC 12870</strain>
    </source>
</reference>
<reference evidence="1" key="1">
    <citation type="journal article" date="2014" name="Int. J. Syst. Evol. Microbiol.">
        <title>Complete genome sequence of Corynebacterium casei LMG S-19264T (=DSM 44701T), isolated from a smear-ripened cheese.</title>
        <authorList>
            <consortium name="US DOE Joint Genome Institute (JGI-PGF)"/>
            <person name="Walter F."/>
            <person name="Albersmeier A."/>
            <person name="Kalinowski J."/>
            <person name="Ruckert C."/>
        </authorList>
    </citation>
    <scope>NUCLEOTIDE SEQUENCE</scope>
    <source>
        <strain evidence="1">KCTC 12870</strain>
    </source>
</reference>
<sequence length="148" mass="16897">MPSVEIDSVVSYYKPEQAFKRIGEYLGGEEQTGRKIILRTQTSPRKGLYFVVRITEFADELPAGCFFEVDLLRPDKKRPVTKRFDLPANPKSHREIWLGFTGDDQPANDEPPVAWRVRMLGPDGQELSSYQSFLWSKPADDESASTEQ</sequence>
<name>A0A8J3DBJ1_9BACT</name>